<proteinExistence type="predicted"/>
<evidence type="ECO:0000259" key="1">
    <source>
        <dbReference type="Pfam" id="PF13474"/>
    </source>
</evidence>
<keyword evidence="3" id="KW-1185">Reference proteome</keyword>
<dbReference type="Pfam" id="PF13474">
    <property type="entry name" value="SnoaL_3"/>
    <property type="match status" value="1"/>
</dbReference>
<dbReference type="SUPFAM" id="SSF54427">
    <property type="entry name" value="NTF2-like"/>
    <property type="match status" value="1"/>
</dbReference>
<accession>A0A370HIK3</accession>
<gene>
    <name evidence="2" type="ORF">DES45_106258</name>
</gene>
<dbReference type="Proteomes" id="UP000254925">
    <property type="component" value="Unassembled WGS sequence"/>
</dbReference>
<feature type="domain" description="SnoaL-like" evidence="1">
    <location>
        <begin position="14"/>
        <end position="135"/>
    </location>
</feature>
<sequence>MDTAAFVVSSEDQVRDLLFSWARAVRAKDVGAITSHYASDVVAFDAVSQLRICGIDGYRQHWDACIDLCDGTKTFEIRDLAIETGGDVAFGHYLGRCGGTDAHGEERSCWMRVSVGCRRTEGRWRIAHEHVSAPFDLETGQVLNDLQP</sequence>
<organism evidence="2 3">
    <name type="scientific">Microvirga subterranea</name>
    <dbReference type="NCBI Taxonomy" id="186651"/>
    <lineage>
        <taxon>Bacteria</taxon>
        <taxon>Pseudomonadati</taxon>
        <taxon>Pseudomonadota</taxon>
        <taxon>Alphaproteobacteria</taxon>
        <taxon>Hyphomicrobiales</taxon>
        <taxon>Methylobacteriaceae</taxon>
        <taxon>Microvirga</taxon>
    </lineage>
</organism>
<evidence type="ECO:0000313" key="3">
    <source>
        <dbReference type="Proteomes" id="UP000254925"/>
    </source>
</evidence>
<dbReference type="InterPro" id="IPR032710">
    <property type="entry name" value="NTF2-like_dom_sf"/>
</dbReference>
<dbReference type="InterPro" id="IPR037401">
    <property type="entry name" value="SnoaL-like"/>
</dbReference>
<dbReference type="EMBL" id="QQBB01000006">
    <property type="protein sequence ID" value="RDI57944.1"/>
    <property type="molecule type" value="Genomic_DNA"/>
</dbReference>
<dbReference type="OrthoDB" id="9812295at2"/>
<dbReference type="RefSeq" id="WP_114771167.1">
    <property type="nucleotide sequence ID" value="NZ_QQBB01000006.1"/>
</dbReference>
<dbReference type="AlphaFoldDB" id="A0A370HIK3"/>
<evidence type="ECO:0000313" key="2">
    <source>
        <dbReference type="EMBL" id="RDI57944.1"/>
    </source>
</evidence>
<dbReference type="Gene3D" id="3.10.450.50">
    <property type="match status" value="1"/>
</dbReference>
<protein>
    <submittedName>
        <fullName evidence="2">Uncharacterized protein (TIGR02246 family)</fullName>
    </submittedName>
</protein>
<comment type="caution">
    <text evidence="2">The sequence shown here is derived from an EMBL/GenBank/DDBJ whole genome shotgun (WGS) entry which is preliminary data.</text>
</comment>
<name>A0A370HIK3_9HYPH</name>
<reference evidence="2 3" key="1">
    <citation type="submission" date="2018-07" db="EMBL/GenBank/DDBJ databases">
        <title>Genomic Encyclopedia of Type Strains, Phase IV (KMG-IV): sequencing the most valuable type-strain genomes for metagenomic binning, comparative biology and taxonomic classification.</title>
        <authorList>
            <person name="Goeker M."/>
        </authorList>
    </citation>
    <scope>NUCLEOTIDE SEQUENCE [LARGE SCALE GENOMIC DNA]</scope>
    <source>
        <strain evidence="2 3">DSM 14364</strain>
    </source>
</reference>